<name>A0A1G2MCT0_9BACT</name>
<comment type="caution">
    <text evidence="1">The sequence shown here is derived from an EMBL/GenBank/DDBJ whole genome shotgun (WGS) entry which is preliminary data.</text>
</comment>
<dbReference type="InterPro" id="IPR023214">
    <property type="entry name" value="HAD_sf"/>
</dbReference>
<accession>A0A1G2MCT0</accession>
<dbReference type="SUPFAM" id="SSF56784">
    <property type="entry name" value="HAD-like"/>
    <property type="match status" value="1"/>
</dbReference>
<dbReference type="Gene3D" id="3.40.50.1000">
    <property type="entry name" value="HAD superfamily/HAD-like"/>
    <property type="match status" value="1"/>
</dbReference>
<reference evidence="1 2" key="1">
    <citation type="journal article" date="2016" name="Nat. Commun.">
        <title>Thousands of microbial genomes shed light on interconnected biogeochemical processes in an aquifer system.</title>
        <authorList>
            <person name="Anantharaman K."/>
            <person name="Brown C.T."/>
            <person name="Hug L.A."/>
            <person name="Sharon I."/>
            <person name="Castelle C.J."/>
            <person name="Probst A.J."/>
            <person name="Thomas B.C."/>
            <person name="Singh A."/>
            <person name="Wilkins M.J."/>
            <person name="Karaoz U."/>
            <person name="Brodie E.L."/>
            <person name="Williams K.H."/>
            <person name="Hubbard S.S."/>
            <person name="Banfield J.F."/>
        </authorList>
    </citation>
    <scope>NUCLEOTIDE SEQUENCE [LARGE SCALE GENOMIC DNA]</scope>
</reference>
<sequence length="213" mass="24360">MTIDFDNTLGHFIGQGGSKGFFSIFEKRGIPHETVARCYESTKTANGFSLDRFFDELALQGIALLSHAVIRVEIQREFEEWLCQSLVLYPDSAPTLTWLRTRHIPICIITFGDDAFQRRKIELAHPPYDDIVVIPHLNSKADAERTMLARFGGPVIFIDDKRSELDAVREAGLTEKEVRTFHINRPDSPYQDQRAKWSHGEIQTLVELLPEFA</sequence>
<dbReference type="InterPro" id="IPR036412">
    <property type="entry name" value="HAD-like_sf"/>
</dbReference>
<dbReference type="Proteomes" id="UP000176493">
    <property type="component" value="Unassembled WGS sequence"/>
</dbReference>
<evidence type="ECO:0008006" key="3">
    <source>
        <dbReference type="Google" id="ProtNLM"/>
    </source>
</evidence>
<dbReference type="EMBL" id="MHRJ01000041">
    <property type="protein sequence ID" value="OHA21707.1"/>
    <property type="molecule type" value="Genomic_DNA"/>
</dbReference>
<protein>
    <recommendedName>
        <fullName evidence="3">FCP1 homology domain-containing protein</fullName>
    </recommendedName>
</protein>
<dbReference type="AlphaFoldDB" id="A0A1G2MCT0"/>
<evidence type="ECO:0000313" key="2">
    <source>
        <dbReference type="Proteomes" id="UP000176493"/>
    </source>
</evidence>
<dbReference type="Pfam" id="PF00702">
    <property type="entry name" value="Hydrolase"/>
    <property type="match status" value="1"/>
</dbReference>
<evidence type="ECO:0000313" key="1">
    <source>
        <dbReference type="EMBL" id="OHA21707.1"/>
    </source>
</evidence>
<proteinExistence type="predicted"/>
<organism evidence="1 2">
    <name type="scientific">Candidatus Taylorbacteria bacterium RIFCSPHIGHO2_02_49_25</name>
    <dbReference type="NCBI Taxonomy" id="1802305"/>
    <lineage>
        <taxon>Bacteria</taxon>
        <taxon>Candidatus Tayloriibacteriota</taxon>
    </lineage>
</organism>
<gene>
    <name evidence="1" type="ORF">A2W52_04520</name>
</gene>